<evidence type="ECO:0000313" key="4">
    <source>
        <dbReference type="EMBL" id="MCY7059480.1"/>
    </source>
</evidence>
<reference evidence="4" key="2">
    <citation type="submission" date="2022-02" db="EMBL/GenBank/DDBJ databases">
        <authorList>
            <person name="Christensen J.J.E."/>
            <person name="Jensen C.S."/>
            <person name="Nielsen X.C."/>
            <person name="Dargis R."/>
        </authorList>
    </citation>
    <scope>NUCLEOTIDE SEQUENCE</scope>
    <source>
        <strain evidence="4">K16259064</strain>
    </source>
</reference>
<organism evidence="4 5">
    <name type="scientific">Streptococcus oralis</name>
    <dbReference type="NCBI Taxonomy" id="1303"/>
    <lineage>
        <taxon>Bacteria</taxon>
        <taxon>Bacillati</taxon>
        <taxon>Bacillota</taxon>
        <taxon>Bacilli</taxon>
        <taxon>Lactobacillales</taxon>
        <taxon>Streptococcaceae</taxon>
        <taxon>Streptococcus</taxon>
    </lineage>
</organism>
<sequence>MGIKYSAQESQELIQAMTNNLQVANEVTDRLSSGCDHLISSLDSGELTGAAYTAGKGLFTEIIIPSIKKLQAAIDDIQLELTSYKNADAQVSGYGDLDLDQLKELKKLREEQLAIVEAQIQARENWLNQIKDLFTLNWGKAFSEKTILYNTKSQIESGIQDLDDKIEKLEFFVSQVSQYFSDSLEVLSLAIQGATQLSKVIVDSDGNYYADGLDMSWVQKMKDVKIENHELKTIDKNLYSSEVQFVNTLQNAYGFSEIESKIIYKLYDKLKNKFGVEKANLELVRLMAELSYSGSSWYYTAGLPLKNAEKHFIKAMEELGFKESEINLLKEVLVNQHRLSGLDSIKESDSVETVEGKLDKATNAIYGKSSYHDLDSRQKKELEEMLERFSGKIDYTHLNAVISTYYNESPMEDVTDVIFGILNERAGYLGDVAGANGAPPSMGNDDYKADLDAVNIYYRIKNNKNYVETVNEYYDNIDSQTIPRAREFVVNVGNGSYDDGILHLQDKWLELESKIKDNPEAYEHWGNEPMYTFNRFLLSIIHDKNELIEEQ</sequence>
<name>A0AAW5W9Z6_STROR</name>
<comment type="caution">
    <text evidence="4">The sequence shown here is derived from an EMBL/GenBank/DDBJ whole genome shotgun (WGS) entry which is preliminary data.</text>
</comment>
<reference evidence="4" key="1">
    <citation type="journal article" date="2022" name="Med Res Arch">
        <title>Genomic identification of streptococcal strains and relation to clinical characteristics. A substudy to The Partial Oral Treatment of Endocarditis (POET) Trial.</title>
        <authorList>
            <person name="Christensen J."/>
            <person name="Jensen C."/>
            <person name="Dargis R."/>
            <person name="Nielsen X."/>
            <person name="Pries- Heje M."/>
            <person name="Wiingaard C."/>
            <person name="Ihlemann N."/>
            <person name="Gill S."/>
            <person name="Bruun N."/>
            <person name="Elming H."/>
            <person name="Povlsen J."/>
            <person name="Madsen T."/>
            <person name="Jensen K."/>
            <person name="Fuursted K."/>
            <person name="Ostergaard L."/>
            <person name="Christiansen U."/>
            <person name="Rosenvinge F."/>
            <person name="Helweg-Larsen J."/>
            <person name="Fosbol E."/>
            <person name="Kober L."/>
            <person name="Torp-Pedersen C."/>
            <person name="Tonder N."/>
            <person name="Moser C."/>
            <person name="Iversen K."/>
            <person name="Bundgaard H."/>
        </authorList>
    </citation>
    <scope>NUCLEOTIDE SEQUENCE</scope>
    <source>
        <strain evidence="4">K16259064</strain>
    </source>
</reference>
<evidence type="ECO:0000256" key="1">
    <source>
        <dbReference type="ARBA" id="ARBA00034117"/>
    </source>
</evidence>
<dbReference type="PROSITE" id="PS51756">
    <property type="entry name" value="LXG"/>
    <property type="match status" value="1"/>
</dbReference>
<comment type="similarity">
    <text evidence="1">In the N-terminal section; belongs to the LXG family.</text>
</comment>
<evidence type="ECO:0000313" key="5">
    <source>
        <dbReference type="Proteomes" id="UP001207177"/>
    </source>
</evidence>
<proteinExistence type="inferred from homology"/>
<dbReference type="InterPro" id="IPR006829">
    <property type="entry name" value="LXG_dom"/>
</dbReference>
<keyword evidence="2" id="KW-0175">Coiled coil</keyword>
<dbReference type="EMBL" id="JAKUVW010000002">
    <property type="protein sequence ID" value="MCY7059480.1"/>
    <property type="molecule type" value="Genomic_DNA"/>
</dbReference>
<evidence type="ECO:0000256" key="2">
    <source>
        <dbReference type="SAM" id="Coils"/>
    </source>
</evidence>
<dbReference type="Proteomes" id="UP001207177">
    <property type="component" value="Unassembled WGS sequence"/>
</dbReference>
<feature type="coiled-coil region" evidence="2">
    <location>
        <begin position="67"/>
        <end position="119"/>
    </location>
</feature>
<dbReference type="AlphaFoldDB" id="A0AAW5W9Z6"/>
<feature type="domain" description="LXG" evidence="3">
    <location>
        <begin position="1"/>
        <end position="238"/>
    </location>
</feature>
<protein>
    <submittedName>
        <fullName evidence="4">LXG domain-containing protein</fullName>
    </submittedName>
</protein>
<gene>
    <name evidence="4" type="ORF">MK395_01465</name>
</gene>
<dbReference type="RefSeq" id="WP_268711111.1">
    <property type="nucleotide sequence ID" value="NZ_JAKUVW010000002.1"/>
</dbReference>
<evidence type="ECO:0000259" key="3">
    <source>
        <dbReference type="PROSITE" id="PS51756"/>
    </source>
</evidence>
<accession>A0AAW5W9Z6</accession>